<name>A0A8T3AVA4_DENNO</name>
<evidence type="ECO:0000313" key="6">
    <source>
        <dbReference type="Proteomes" id="UP000829196"/>
    </source>
</evidence>
<dbReference type="SMR" id="A0A8T3AVA4"/>
<dbReference type="EMBL" id="JAGYWB010000013">
    <property type="protein sequence ID" value="KAI0500031.1"/>
    <property type="molecule type" value="Genomic_DNA"/>
</dbReference>
<keyword evidence="2" id="KW-0503">Monooxygenase</keyword>
<organism evidence="5 6">
    <name type="scientific">Dendrobium nobile</name>
    <name type="common">Orchid</name>
    <dbReference type="NCBI Taxonomy" id="94219"/>
    <lineage>
        <taxon>Eukaryota</taxon>
        <taxon>Viridiplantae</taxon>
        <taxon>Streptophyta</taxon>
        <taxon>Embryophyta</taxon>
        <taxon>Tracheophyta</taxon>
        <taxon>Spermatophyta</taxon>
        <taxon>Magnoliopsida</taxon>
        <taxon>Liliopsida</taxon>
        <taxon>Asparagales</taxon>
        <taxon>Orchidaceae</taxon>
        <taxon>Epidendroideae</taxon>
        <taxon>Malaxideae</taxon>
        <taxon>Dendrobiinae</taxon>
        <taxon>Dendrobium</taxon>
    </lineage>
</organism>
<evidence type="ECO:0000313" key="5">
    <source>
        <dbReference type="EMBL" id="KAI0500031.1"/>
    </source>
</evidence>
<dbReference type="GO" id="GO:0071949">
    <property type="term" value="F:FAD binding"/>
    <property type="evidence" value="ECO:0007669"/>
    <property type="project" value="InterPro"/>
</dbReference>
<reference evidence="5" key="1">
    <citation type="journal article" date="2022" name="Front. Genet.">
        <title>Chromosome-Scale Assembly of the Dendrobium nobile Genome Provides Insights Into the Molecular Mechanism of the Biosynthesis of the Medicinal Active Ingredient of Dendrobium.</title>
        <authorList>
            <person name="Xu Q."/>
            <person name="Niu S.-C."/>
            <person name="Li K.-L."/>
            <person name="Zheng P.-J."/>
            <person name="Zhang X.-J."/>
            <person name="Jia Y."/>
            <person name="Liu Y."/>
            <person name="Niu Y.-X."/>
            <person name="Yu L.-H."/>
            <person name="Chen D.-F."/>
            <person name="Zhang G.-Q."/>
        </authorList>
    </citation>
    <scope>NUCLEOTIDE SEQUENCE</scope>
    <source>
        <tissue evidence="5">Leaf</tissue>
    </source>
</reference>
<dbReference type="SUPFAM" id="SSF51905">
    <property type="entry name" value="FAD/NAD(P)-binding domain"/>
    <property type="match status" value="1"/>
</dbReference>
<comment type="similarity">
    <text evidence="3">Belongs to the 3-hydroxybenzoate 6-hydroxylase family.</text>
</comment>
<evidence type="ECO:0000256" key="2">
    <source>
        <dbReference type="ARBA" id="ARBA00023033"/>
    </source>
</evidence>
<proteinExistence type="inferred from homology"/>
<dbReference type="PRINTS" id="PR00420">
    <property type="entry name" value="RNGMNOXGNASE"/>
</dbReference>
<dbReference type="Pfam" id="PF01494">
    <property type="entry name" value="FAD_binding_3"/>
    <property type="match status" value="2"/>
</dbReference>
<dbReference type="PANTHER" id="PTHR45934">
    <property type="entry name" value="FAD/NAD(P)-BINDING OXIDOREDUCTASE FAMILY PROTEIN"/>
    <property type="match status" value="1"/>
</dbReference>
<comment type="caution">
    <text evidence="5">The sequence shown here is derived from an EMBL/GenBank/DDBJ whole genome shotgun (WGS) entry which is preliminary data.</text>
</comment>
<evidence type="ECO:0000256" key="3">
    <source>
        <dbReference type="ARBA" id="ARBA00024018"/>
    </source>
</evidence>
<dbReference type="GO" id="GO:0004497">
    <property type="term" value="F:monooxygenase activity"/>
    <property type="evidence" value="ECO:0007669"/>
    <property type="project" value="UniProtKB-KW"/>
</dbReference>
<dbReference type="AlphaFoldDB" id="A0A8T3AVA4"/>
<evidence type="ECO:0000259" key="4">
    <source>
        <dbReference type="Pfam" id="PF01494"/>
    </source>
</evidence>
<dbReference type="InterPro" id="IPR002938">
    <property type="entry name" value="FAD-bd"/>
</dbReference>
<evidence type="ECO:0000256" key="1">
    <source>
        <dbReference type="ARBA" id="ARBA00023002"/>
    </source>
</evidence>
<dbReference type="Proteomes" id="UP000829196">
    <property type="component" value="Unassembled WGS sequence"/>
</dbReference>
<feature type="domain" description="FAD-binding" evidence="4">
    <location>
        <begin position="243"/>
        <end position="287"/>
    </location>
</feature>
<dbReference type="InterPro" id="IPR036188">
    <property type="entry name" value="FAD/NAD-bd_sf"/>
</dbReference>
<dbReference type="InterPro" id="IPR044560">
    <property type="entry name" value="MOase"/>
</dbReference>
<dbReference type="OrthoDB" id="655030at2759"/>
<sequence length="361" mass="40244">MEKIEEVVIVGAGVSGLGTALGLHRKGIRSLVLESSDSLRAAGFAILTWPNAWKALDVLGVGDFLRETHVLLQTLAINSATTGEVIAERTFSRGEQQLDSKTNIYLYKSCDGVNSVVAKWLGLRPLLFSGRSASRGILNASQSSISRRRLIEYFFGEGFRAGISHCDEDTIYWFFTWSPSNQAEKEAEENPQKMRELMLSKLKSSKMPKDVIEIIENSDLSNGLVSAPLRFRWPFDLLWGNIFKENVCVAGDAFHPMTPDLGQGGCSALEDAVVLARCLGEALAGDENKTEEKEFEKVEKGLKKYAEARKWRSFVLISASYLIGQLEERNGFLIRFLREKLLSGFISWIQLKLTEFDCGSL</sequence>
<protein>
    <recommendedName>
        <fullName evidence="4">FAD-binding domain-containing protein</fullName>
    </recommendedName>
</protein>
<feature type="domain" description="FAD-binding" evidence="4">
    <location>
        <begin position="6"/>
        <end position="80"/>
    </location>
</feature>
<gene>
    <name evidence="5" type="ORF">KFK09_018239</name>
</gene>
<accession>A0A8T3AVA4</accession>
<keyword evidence="1" id="KW-0560">Oxidoreductase</keyword>
<keyword evidence="6" id="KW-1185">Reference proteome</keyword>
<dbReference type="PANTHER" id="PTHR45934:SF28">
    <property type="entry name" value="OS03G0153100 PROTEIN"/>
    <property type="match status" value="1"/>
</dbReference>
<dbReference type="Gene3D" id="3.50.50.60">
    <property type="entry name" value="FAD/NAD(P)-binding domain"/>
    <property type="match status" value="2"/>
</dbReference>